<keyword evidence="10" id="KW-1185">Reference proteome</keyword>
<keyword evidence="2 7" id="KW-0479">Metal-binding</keyword>
<evidence type="ECO:0000259" key="8">
    <source>
        <dbReference type="PROSITE" id="PS51471"/>
    </source>
</evidence>
<protein>
    <recommendedName>
        <fullName evidence="8">Fe2OG dioxygenase domain-containing protein</fullName>
    </recommendedName>
</protein>
<dbReference type="OMA" id="WISHEPP"/>
<evidence type="ECO:0000256" key="7">
    <source>
        <dbReference type="RuleBase" id="RU003682"/>
    </source>
</evidence>
<dbReference type="InterPro" id="IPR026992">
    <property type="entry name" value="DIOX_N"/>
</dbReference>
<dbReference type="EMBL" id="CM004397">
    <property type="protein sequence ID" value="OAY36809.1"/>
    <property type="molecule type" value="Genomic_DNA"/>
</dbReference>
<evidence type="ECO:0000256" key="1">
    <source>
        <dbReference type="ARBA" id="ARBA00008056"/>
    </source>
</evidence>
<dbReference type="Gene3D" id="2.60.120.330">
    <property type="entry name" value="B-lactam Antibiotic, Isopenicillin N Synthase, Chain"/>
    <property type="match status" value="1"/>
</dbReference>
<dbReference type="Proteomes" id="UP000091857">
    <property type="component" value="Chromosome 11"/>
</dbReference>
<feature type="domain" description="Fe2OG dioxygenase" evidence="8">
    <location>
        <begin position="163"/>
        <end position="266"/>
    </location>
</feature>
<gene>
    <name evidence="9" type="ORF">MANES_11G050200v8</name>
</gene>
<dbReference type="InterPro" id="IPR044861">
    <property type="entry name" value="IPNS-like_FE2OG_OXY"/>
</dbReference>
<proteinExistence type="inferred from homology"/>
<dbReference type="SUPFAM" id="SSF51197">
    <property type="entry name" value="Clavaminate synthase-like"/>
    <property type="match status" value="1"/>
</dbReference>
<dbReference type="InterPro" id="IPR050231">
    <property type="entry name" value="Iron_ascorbate_oxido_reductase"/>
</dbReference>
<reference evidence="10" key="1">
    <citation type="journal article" date="2016" name="Nat. Biotechnol.">
        <title>Sequencing wild and cultivated cassava and related species reveals extensive interspecific hybridization and genetic diversity.</title>
        <authorList>
            <person name="Bredeson J.V."/>
            <person name="Lyons J.B."/>
            <person name="Prochnik S.E."/>
            <person name="Wu G.A."/>
            <person name="Ha C.M."/>
            <person name="Edsinger-Gonzales E."/>
            <person name="Grimwood J."/>
            <person name="Schmutz J."/>
            <person name="Rabbi I.Y."/>
            <person name="Egesi C."/>
            <person name="Nauluvula P."/>
            <person name="Lebot V."/>
            <person name="Ndunguru J."/>
            <person name="Mkamilo G."/>
            <person name="Bart R.S."/>
            <person name="Setter T.L."/>
            <person name="Gleadow R.M."/>
            <person name="Kulakow P."/>
            <person name="Ferguson M.E."/>
            <person name="Rounsley S."/>
            <person name="Rokhsar D.S."/>
        </authorList>
    </citation>
    <scope>NUCLEOTIDE SEQUENCE [LARGE SCALE GENOMIC DNA]</scope>
    <source>
        <strain evidence="10">cv. AM560-2</strain>
    </source>
</reference>
<comment type="function">
    <text evidence="6">Probable 2-oxoglutarate-dependent dioxygenase that may be involved in glucosinolates biosynthesis. May play a role in the production of aliphatic glucosinolates.</text>
</comment>
<evidence type="ECO:0000256" key="2">
    <source>
        <dbReference type="ARBA" id="ARBA00022723"/>
    </source>
</evidence>
<evidence type="ECO:0000256" key="5">
    <source>
        <dbReference type="ARBA" id="ARBA00023004"/>
    </source>
</evidence>
<name>A0A2C9UZS0_MANES</name>
<dbReference type="InterPro" id="IPR027443">
    <property type="entry name" value="IPNS-like_sf"/>
</dbReference>
<comment type="similarity">
    <text evidence="1 7">Belongs to the iron/ascorbate-dependent oxidoreductase family.</text>
</comment>
<keyword evidence="4 7" id="KW-0560">Oxidoreductase</keyword>
<keyword evidence="5 7" id="KW-0408">Iron</keyword>
<organism evidence="9 10">
    <name type="scientific">Manihot esculenta</name>
    <name type="common">Cassava</name>
    <name type="synonym">Jatropha manihot</name>
    <dbReference type="NCBI Taxonomy" id="3983"/>
    <lineage>
        <taxon>Eukaryota</taxon>
        <taxon>Viridiplantae</taxon>
        <taxon>Streptophyta</taxon>
        <taxon>Embryophyta</taxon>
        <taxon>Tracheophyta</taxon>
        <taxon>Spermatophyta</taxon>
        <taxon>Magnoliopsida</taxon>
        <taxon>eudicotyledons</taxon>
        <taxon>Gunneridae</taxon>
        <taxon>Pentapetalae</taxon>
        <taxon>rosids</taxon>
        <taxon>fabids</taxon>
        <taxon>Malpighiales</taxon>
        <taxon>Euphorbiaceae</taxon>
        <taxon>Crotonoideae</taxon>
        <taxon>Manihoteae</taxon>
        <taxon>Manihot</taxon>
    </lineage>
</organism>
<evidence type="ECO:0000313" key="10">
    <source>
        <dbReference type="Proteomes" id="UP000091857"/>
    </source>
</evidence>
<dbReference type="GO" id="GO:0046872">
    <property type="term" value="F:metal ion binding"/>
    <property type="evidence" value="ECO:0007669"/>
    <property type="project" value="UniProtKB-KW"/>
</dbReference>
<dbReference type="PANTHER" id="PTHR47990">
    <property type="entry name" value="2-OXOGLUTARATE (2OG) AND FE(II)-DEPENDENT OXYGENASE SUPERFAMILY PROTEIN-RELATED"/>
    <property type="match status" value="1"/>
</dbReference>
<dbReference type="PROSITE" id="PS51471">
    <property type="entry name" value="FE2OG_OXY"/>
    <property type="match status" value="1"/>
</dbReference>
<evidence type="ECO:0000256" key="6">
    <source>
        <dbReference type="ARBA" id="ARBA00057022"/>
    </source>
</evidence>
<dbReference type="FunFam" id="2.60.120.330:FF:000022">
    <property type="entry name" value="Probable 2-oxoglutarate-dependent dioxygenase AOP1.2"/>
    <property type="match status" value="1"/>
</dbReference>
<keyword evidence="3" id="KW-0223">Dioxygenase</keyword>
<sequence>MGSLTGAKIPLIDFTTDDLNPGSSSWVCVCRDLCSALEEYGFFIAKYDEVSSRLNEAIFGVSKELFHLPTDIKIKNVNSKPFLGYHGQLAARPLYESFGIDYVTDKEQVHEFTNTMWPSGNSDFSETVYLYSKVMKQLHEKVVRMIFDNYGVDKYYESNKEATTYLLRFLKYRAPQENESNKGLLPHTDKSFLTILHQNHVNGLEVKAKNGEWISLDFAPSSTFVVMAGEAIMGWSNDRIDACEHMVTMKFKETRYSLGLFSFIKGIIQVPEELIDEEEHPLKYKPFDHVGMLHFFATAEGRHHQRTLKAYCGL</sequence>
<dbReference type="InterPro" id="IPR005123">
    <property type="entry name" value="Oxoglu/Fe-dep_dioxygenase_dom"/>
</dbReference>
<evidence type="ECO:0000256" key="4">
    <source>
        <dbReference type="ARBA" id="ARBA00023002"/>
    </source>
</evidence>
<evidence type="ECO:0000256" key="3">
    <source>
        <dbReference type="ARBA" id="ARBA00022964"/>
    </source>
</evidence>
<dbReference type="STRING" id="3983.A0A2C9UZS0"/>
<dbReference type="Pfam" id="PF14226">
    <property type="entry name" value="DIOX_N"/>
    <property type="match status" value="1"/>
</dbReference>
<dbReference type="Gramene" id="Manes.11G050200.1.v8.1">
    <property type="protein sequence ID" value="Manes.11G050200.1.v8.1.CDS"/>
    <property type="gene ID" value="Manes.11G050200.v8.1"/>
</dbReference>
<dbReference type="AlphaFoldDB" id="A0A2C9UZS0"/>
<accession>A0A2C9UZS0</accession>
<dbReference type="Pfam" id="PF03171">
    <property type="entry name" value="2OG-FeII_Oxy"/>
    <property type="match status" value="1"/>
</dbReference>
<evidence type="ECO:0000313" key="9">
    <source>
        <dbReference type="EMBL" id="OAY36809.1"/>
    </source>
</evidence>
<comment type="caution">
    <text evidence="9">The sequence shown here is derived from an EMBL/GenBank/DDBJ whole genome shotgun (WGS) entry which is preliminary data.</text>
</comment>
<dbReference type="OrthoDB" id="288590at2759"/>
<dbReference type="GO" id="GO:0016706">
    <property type="term" value="F:2-oxoglutarate-dependent dioxygenase activity"/>
    <property type="evidence" value="ECO:0000318"/>
    <property type="project" value="GO_Central"/>
</dbReference>